<keyword evidence="2" id="KW-1185">Reference proteome</keyword>
<reference evidence="1 2" key="1">
    <citation type="submission" date="2014-03" db="EMBL/GenBank/DDBJ databases">
        <title>Draft genome sequence of the Serratia grimesii strain a2.</title>
        <authorList>
            <person name="Toymentseva A."/>
            <person name="Kazakov S."/>
            <person name="Giliazeva A."/>
            <person name="Ismagilova R."/>
            <person name="Shah R."/>
            <person name="Sharipova M."/>
            <person name="Khaitlina S."/>
            <person name="Mardanova A."/>
        </authorList>
    </citation>
    <scope>NUCLEOTIDE SEQUENCE [LARGE SCALE GENOMIC DNA]</scope>
    <source>
        <strain evidence="1 2">A2</strain>
    </source>
</reference>
<name>A0ABR4UA28_9GAMM</name>
<sequence>MTTLQYIESINALRAYAPAENDQVVFLISHQAGSHQGSGKFYYDTTDSTSADNNGTVIVTATGARWKRFAKQITFDDFGADPTGATSSDDAVEAAIKAVSLLKNKIVFTSNNAQYLLNRATPIAVPAGVTLKGNRTAMAQGPSSNTTNGPARAGLSDDSAFIIRKPVGITCFTCARDVVFDGWSFLYPDQIYTAESNTQFRQYGATITSAGTLSVSHCRYVGAYDFVNASGEANYFNSIYGWAIRCDYKVSGSREINRFTNVHVNPNVVRPTEKAVTASLTVEGSCAFNLDHHDNTFLTNVFSYGKKVFLRSTTLGTSYLGGISLTNFMADRNGTCFEIDSDSAANIQIANGSYINDYGDLDGGFLVLKKSVSRKNITPVQISNVTFSTANNPKGTLSPQAIYFATDSGYQLAFSNSAMPLWTNGALNNASGYNLLRGEITIAQRAYQLTSAPQNYLNNASLIDVDTNSQPVNWSIDGNLTANSNQITSTGVNPGYKGILQRVHRSIGSRTFWAVASSIGDPNASVPPGTPVPSISTGIWARGFNDGYTDLIESGTVPWVQIGNLFYAQFHMNNTRTIHDILVNPGSNGNTVKIIACGISPGQIFNFSSQALR</sequence>
<accession>A0ABR4UA28</accession>
<comment type="caution">
    <text evidence="1">The sequence shown here is derived from an EMBL/GenBank/DDBJ whole genome shotgun (WGS) entry which is preliminary data.</text>
</comment>
<gene>
    <name evidence="1" type="ORF">CR62_02770</name>
</gene>
<dbReference type="Proteomes" id="UP000028721">
    <property type="component" value="Unassembled WGS sequence"/>
</dbReference>
<protein>
    <submittedName>
        <fullName evidence="1">Exopolysaccharide biosynthesis protein</fullName>
    </submittedName>
</protein>
<evidence type="ECO:0000313" key="2">
    <source>
        <dbReference type="Proteomes" id="UP000028721"/>
    </source>
</evidence>
<evidence type="ECO:0000313" key="1">
    <source>
        <dbReference type="EMBL" id="KFB88814.1"/>
    </source>
</evidence>
<proteinExistence type="predicted"/>
<dbReference type="EMBL" id="JGVP01000010">
    <property type="protein sequence ID" value="KFB88814.1"/>
    <property type="molecule type" value="Genomic_DNA"/>
</dbReference>
<organism evidence="1 2">
    <name type="scientific">Serratia grimesii</name>
    <dbReference type="NCBI Taxonomy" id="82995"/>
    <lineage>
        <taxon>Bacteria</taxon>
        <taxon>Pseudomonadati</taxon>
        <taxon>Pseudomonadota</taxon>
        <taxon>Gammaproteobacteria</taxon>
        <taxon>Enterobacterales</taxon>
        <taxon>Yersiniaceae</taxon>
        <taxon>Serratia</taxon>
    </lineage>
</organism>